<protein>
    <submittedName>
        <fullName evidence="3">Uncharacterized protein</fullName>
    </submittedName>
</protein>
<organism evidence="3 4">
    <name type="scientific">Phytophthora rubi</name>
    <dbReference type="NCBI Taxonomy" id="129364"/>
    <lineage>
        <taxon>Eukaryota</taxon>
        <taxon>Sar</taxon>
        <taxon>Stramenopiles</taxon>
        <taxon>Oomycota</taxon>
        <taxon>Peronosporomycetes</taxon>
        <taxon>Peronosporales</taxon>
        <taxon>Peronosporaceae</taxon>
        <taxon>Phytophthora</taxon>
    </lineage>
</organism>
<evidence type="ECO:0000313" key="3">
    <source>
        <dbReference type="EMBL" id="KAE9300944.1"/>
    </source>
</evidence>
<feature type="coiled-coil region" evidence="1">
    <location>
        <begin position="224"/>
        <end position="370"/>
    </location>
</feature>
<reference evidence="3 4" key="1">
    <citation type="submission" date="2018-08" db="EMBL/GenBank/DDBJ databases">
        <title>Genomic investigation of the strawberry pathogen Phytophthora fragariae indicates pathogenicity is determined by transcriptional variation in three key races.</title>
        <authorList>
            <person name="Adams T.M."/>
            <person name="Armitage A.D."/>
            <person name="Sobczyk M.K."/>
            <person name="Bates H.J."/>
            <person name="Dunwell J.M."/>
            <person name="Nellist C.F."/>
            <person name="Harrison R.J."/>
        </authorList>
    </citation>
    <scope>NUCLEOTIDE SEQUENCE [LARGE SCALE GENOMIC DNA]</scope>
    <source>
        <strain evidence="3 4">SCRP333</strain>
    </source>
</reference>
<dbReference type="Proteomes" id="UP000434957">
    <property type="component" value="Unassembled WGS sequence"/>
</dbReference>
<evidence type="ECO:0000313" key="4">
    <source>
        <dbReference type="Proteomes" id="UP000434957"/>
    </source>
</evidence>
<name>A0A6A4D3V3_9STRA</name>
<gene>
    <name evidence="3" type="ORF">PR003_g22643</name>
</gene>
<accession>A0A6A4D3V3</accession>
<feature type="compositionally biased region" description="Polar residues" evidence="2">
    <location>
        <begin position="1"/>
        <end position="34"/>
    </location>
</feature>
<proteinExistence type="predicted"/>
<dbReference type="AlphaFoldDB" id="A0A6A4D3V3"/>
<dbReference type="EMBL" id="QXFT01002270">
    <property type="protein sequence ID" value="KAE9300944.1"/>
    <property type="molecule type" value="Genomic_DNA"/>
</dbReference>
<keyword evidence="4" id="KW-1185">Reference proteome</keyword>
<comment type="caution">
    <text evidence="3">The sequence shown here is derived from an EMBL/GenBank/DDBJ whole genome shotgun (WGS) entry which is preliminary data.</text>
</comment>
<evidence type="ECO:0000256" key="2">
    <source>
        <dbReference type="SAM" id="MobiDB-lite"/>
    </source>
</evidence>
<evidence type="ECO:0000256" key="1">
    <source>
        <dbReference type="SAM" id="Coils"/>
    </source>
</evidence>
<sequence length="522" mass="59411">MPRATKNSGKTSGKNTNVRPQATSQSKPSLASSEGTRRSKRKRDQNEDQVDGETTKNKTRKVTRSTADKVAKGVGGVTTRQPSVTDKPTEDAEGEMTGPTRGENNVISADEQELSLADLAEAVPALEIMYARLRAGKRQLGKRRSGDRFHLSPALQVVLAHRYRAARNAHKGVDYQRLSTTKNFQDFKGHAEELRAKEPELKVLLKKALAEQREIDACKPMKNIEDLEEEVARLDVQHEEDVAKCKQLEVDIEQQEEQNSLTISKLKESYEVEIGKLQSELNEVKAKYDALKEVMTGCGKSAELGGEVNEVKDKVAELEQKMKAETTRQTELVAFGNRLARKERGLVAQSEGLKAELDRIKGEWAKLEREQSRHDFQVLRYTDWQRAIDTAKYDREVAIEDAIDLRYKWAQEIKRANELKMKLASYAACCDTEHCIEAFVEKRIREYLKMPRLERCRVVVEQMKKVNPKDAASLEQDLDEFFKTRNLLCHEPGAVDKTDHPSFHQRCLSVQRFVENLEKQSD</sequence>
<feature type="region of interest" description="Disordered" evidence="2">
    <location>
        <begin position="1"/>
        <end position="105"/>
    </location>
</feature>
<keyword evidence="1" id="KW-0175">Coiled coil</keyword>